<dbReference type="InterPro" id="IPR011250">
    <property type="entry name" value="OMP/PagP_B-barrel"/>
</dbReference>
<reference evidence="4" key="1">
    <citation type="journal article" date="2023" name="Int. J. Syst. Evol. Microbiol.">
        <title>Methylocystis iwaonis sp. nov., a type II methane-oxidizing bacterium from surface soil of a rice paddy field in Japan, and emended description of the genus Methylocystis (ex Whittenbury et al. 1970) Bowman et al. 1993.</title>
        <authorList>
            <person name="Kaise H."/>
            <person name="Sawadogo J.B."/>
            <person name="Alam M.S."/>
            <person name="Ueno C."/>
            <person name="Dianou D."/>
            <person name="Shinjo R."/>
            <person name="Asakawa S."/>
        </authorList>
    </citation>
    <scope>NUCLEOTIDE SEQUENCE</scope>
    <source>
        <strain evidence="4">LMG27198</strain>
    </source>
</reference>
<dbReference type="SUPFAM" id="SSF56925">
    <property type="entry name" value="OMPA-like"/>
    <property type="match status" value="1"/>
</dbReference>
<dbReference type="AlphaFoldDB" id="A0A9W6GTW3"/>
<dbReference type="Proteomes" id="UP001144323">
    <property type="component" value="Unassembled WGS sequence"/>
</dbReference>
<feature type="signal peptide" evidence="2">
    <location>
        <begin position="1"/>
        <end position="23"/>
    </location>
</feature>
<comment type="caution">
    <text evidence="4">The sequence shown here is derived from an EMBL/GenBank/DDBJ whole genome shotgun (WGS) entry which is preliminary data.</text>
</comment>
<name>A0A9W6GTW3_9HYPH</name>
<proteinExistence type="predicted"/>
<dbReference type="InterPro" id="IPR027385">
    <property type="entry name" value="Beta-barrel_OMP"/>
</dbReference>
<evidence type="ECO:0000259" key="3">
    <source>
        <dbReference type="Pfam" id="PF13505"/>
    </source>
</evidence>
<keyword evidence="5" id="KW-1185">Reference proteome</keyword>
<evidence type="ECO:0000313" key="5">
    <source>
        <dbReference type="Proteomes" id="UP001144323"/>
    </source>
</evidence>
<protein>
    <recommendedName>
        <fullName evidence="3">Outer membrane protein beta-barrel domain-containing protein</fullName>
    </recommendedName>
</protein>
<organism evidence="4 5">
    <name type="scientific">Methylocystis echinoides</name>
    <dbReference type="NCBI Taxonomy" id="29468"/>
    <lineage>
        <taxon>Bacteria</taxon>
        <taxon>Pseudomonadati</taxon>
        <taxon>Pseudomonadota</taxon>
        <taxon>Alphaproteobacteria</taxon>
        <taxon>Hyphomicrobiales</taxon>
        <taxon>Methylocystaceae</taxon>
        <taxon>Methylocystis</taxon>
    </lineage>
</organism>
<dbReference type="Pfam" id="PF13505">
    <property type="entry name" value="OMP_b-brl"/>
    <property type="match status" value="1"/>
</dbReference>
<keyword evidence="1 2" id="KW-0732">Signal</keyword>
<evidence type="ECO:0000313" key="4">
    <source>
        <dbReference type="EMBL" id="GLI92951.1"/>
    </source>
</evidence>
<dbReference type="RefSeq" id="WP_281802479.1">
    <property type="nucleotide sequence ID" value="NZ_BSEC01000001.1"/>
</dbReference>
<gene>
    <name evidence="4" type="ORF">LMG27198_19430</name>
</gene>
<feature type="domain" description="Outer membrane protein beta-barrel" evidence="3">
    <location>
        <begin position="12"/>
        <end position="235"/>
    </location>
</feature>
<sequence length="279" mass="29679">MGRSFALLLAAAIAVGASASAQAADLLPPPPMPPMEPPPPPDFGGWYLRGDVGVAANQLSGVSSKFTNGAVFVPAPVMNSVSIGDSAFAGAGVGYQFNNWFRFDVTAEYQTAAQYSAVQSYANLWNLPCGDRCHDLYSGQHSAAVFLANAYVDLGTWYGITPFIGGGVGVGVNWMQNFYDLSAQPAGGFGYAQNRMPSNFAWQLSAGLAYNVTPNLKLEVGYRYLDLGKMSTGTIVCQGFGVCPGEVQSFYLASHDVKLGFRYVIPSLTPPPAPLIRKY</sequence>
<evidence type="ECO:0000256" key="1">
    <source>
        <dbReference type="ARBA" id="ARBA00022729"/>
    </source>
</evidence>
<dbReference type="Gene3D" id="2.40.160.20">
    <property type="match status" value="1"/>
</dbReference>
<accession>A0A9W6GTW3</accession>
<dbReference type="EMBL" id="BSEC01000001">
    <property type="protein sequence ID" value="GLI92951.1"/>
    <property type="molecule type" value="Genomic_DNA"/>
</dbReference>
<evidence type="ECO:0000256" key="2">
    <source>
        <dbReference type="SAM" id="SignalP"/>
    </source>
</evidence>
<feature type="chain" id="PRO_5040955056" description="Outer membrane protein beta-barrel domain-containing protein" evidence="2">
    <location>
        <begin position="24"/>
        <end position="279"/>
    </location>
</feature>